<dbReference type="EMBL" id="JACJPY010000031">
    <property type="protein sequence ID" value="MBD2150692.1"/>
    <property type="molecule type" value="Genomic_DNA"/>
</dbReference>
<dbReference type="AlphaFoldDB" id="A0A926UT76"/>
<gene>
    <name evidence="2" type="ORF">H6F44_11255</name>
</gene>
<name>A0A926UT76_9CYAN</name>
<dbReference type="InterPro" id="IPR013486">
    <property type="entry name" value="SpoIID/LytB"/>
</dbReference>
<dbReference type="PANTHER" id="PTHR30032">
    <property type="entry name" value="N-ACETYLMURAMOYL-L-ALANINE AMIDASE-RELATED"/>
    <property type="match status" value="1"/>
</dbReference>
<evidence type="ECO:0000313" key="2">
    <source>
        <dbReference type="EMBL" id="MBD2150692.1"/>
    </source>
</evidence>
<dbReference type="NCBIfam" id="TIGR02669">
    <property type="entry name" value="SpoIID_LytB"/>
    <property type="match status" value="1"/>
</dbReference>
<organism evidence="2 3">
    <name type="scientific">Pseudanabaena cinerea FACHB-1277</name>
    <dbReference type="NCBI Taxonomy" id="2949581"/>
    <lineage>
        <taxon>Bacteria</taxon>
        <taxon>Bacillati</taxon>
        <taxon>Cyanobacteriota</taxon>
        <taxon>Cyanophyceae</taxon>
        <taxon>Pseudanabaenales</taxon>
        <taxon>Pseudanabaenaceae</taxon>
        <taxon>Pseudanabaena</taxon>
        <taxon>Pseudanabaena cinerea</taxon>
    </lineage>
</organism>
<dbReference type="GO" id="GO:0030288">
    <property type="term" value="C:outer membrane-bounded periplasmic space"/>
    <property type="evidence" value="ECO:0007669"/>
    <property type="project" value="TreeGrafter"/>
</dbReference>
<dbReference type="InterPro" id="IPR051922">
    <property type="entry name" value="Bact_Sporulation_Assoc"/>
</dbReference>
<dbReference type="PANTHER" id="PTHR30032:SF4">
    <property type="entry name" value="AMIDASE ENHANCER"/>
    <property type="match status" value="1"/>
</dbReference>
<keyword evidence="3" id="KW-1185">Reference proteome</keyword>
<dbReference type="Pfam" id="PF08486">
    <property type="entry name" value="SpoIID"/>
    <property type="match status" value="1"/>
</dbReference>
<comment type="caution">
    <text evidence="2">The sequence shown here is derived from an EMBL/GenBank/DDBJ whole genome shotgun (WGS) entry which is preliminary data.</text>
</comment>
<proteinExistence type="predicted"/>
<protein>
    <submittedName>
        <fullName evidence="2">SpoIID/LytB domain-containing protein</fullName>
    </submittedName>
</protein>
<evidence type="ECO:0000313" key="3">
    <source>
        <dbReference type="Proteomes" id="UP000631421"/>
    </source>
</evidence>
<dbReference type="Proteomes" id="UP000631421">
    <property type="component" value="Unassembled WGS sequence"/>
</dbReference>
<evidence type="ECO:0000259" key="1">
    <source>
        <dbReference type="Pfam" id="PF08486"/>
    </source>
</evidence>
<dbReference type="InterPro" id="IPR013693">
    <property type="entry name" value="SpoIID/LytB_N"/>
</dbReference>
<dbReference type="GO" id="GO:0030435">
    <property type="term" value="P:sporulation resulting in formation of a cellular spore"/>
    <property type="evidence" value="ECO:0007669"/>
    <property type="project" value="InterPro"/>
</dbReference>
<sequence length="558" mass="62791">MQVTFAIICQTLRQTFGQTFGQTCQRSLVVTAYTFTCTLTMVTAEAVQAQSETNPLLKIGIVQRFGERSQDRLTLKAAGGGSLAVTIPTADGKTQTVTSDRLEVEISSQPLALPILDEKIVLSNHRSFENAAASAFHWREQGIETEIAQPRRWQVWAKRDTYGLILLRYLLFYSLRSQGKFTVQMDRRIISQKPMPSLIMGGFRYNRDRADISSSTGVIEVSYQKENKSEITNRPYAGTLRLQPNAHQSFTLVNNVPLETYVRGVVPHEIGYNAPYAAVQAQAILARTYVLASAHRFKVDDYELCADTQCQVYRGLEDTTETADRAIADTRGLVLTHNNRVIDALYSSTTGGITANYNDLWDGTPRPYLQSVVDIVNRGNQRSLDISNDKNLKAFLARQQGFNEDGWRNLRWRREGTLAELQASLKKFLRFSGDNTTNFNAIKNLQVTKRATSGRVLELQVTTDTGRILVHKDEIIDAFDPPDSTFFRLEPIYENQGGNQVLSGYAFIGGGLGHGVGMSQTGSYNLAKLGWSYDRILNFYYTDTQLQRLRTEYYLPLQ</sequence>
<reference evidence="2" key="1">
    <citation type="journal article" date="2015" name="ISME J.">
        <title>Draft Genome Sequence of Streptomyces incarnatus NRRL8089, which Produces the Nucleoside Antibiotic Sinefungin.</title>
        <authorList>
            <person name="Oshima K."/>
            <person name="Hattori M."/>
            <person name="Shimizu H."/>
            <person name="Fukuda K."/>
            <person name="Nemoto M."/>
            <person name="Inagaki K."/>
            <person name="Tamura T."/>
        </authorList>
    </citation>
    <scope>NUCLEOTIDE SEQUENCE</scope>
    <source>
        <strain evidence="2">FACHB-1277</strain>
    </source>
</reference>
<reference evidence="2" key="2">
    <citation type="submission" date="2020-08" db="EMBL/GenBank/DDBJ databases">
        <authorList>
            <person name="Chen M."/>
            <person name="Teng W."/>
            <person name="Zhao L."/>
            <person name="Hu C."/>
            <person name="Zhou Y."/>
            <person name="Han B."/>
            <person name="Song L."/>
            <person name="Shu W."/>
        </authorList>
    </citation>
    <scope>NUCLEOTIDE SEQUENCE</scope>
    <source>
        <strain evidence="2">FACHB-1277</strain>
    </source>
</reference>
<accession>A0A926UT76</accession>
<feature type="domain" description="Sporulation stage II protein D amidase enhancer LytB N-terminal" evidence="1">
    <location>
        <begin position="248"/>
        <end position="337"/>
    </location>
</feature>